<keyword evidence="3" id="KW-1185">Reference proteome</keyword>
<evidence type="ECO:0000313" key="2">
    <source>
        <dbReference type="EMBL" id="QQZ07669.1"/>
    </source>
</evidence>
<dbReference type="CDD" id="cd06587">
    <property type="entry name" value="VOC"/>
    <property type="match status" value="1"/>
</dbReference>
<dbReference type="PROSITE" id="PS51819">
    <property type="entry name" value="VOC"/>
    <property type="match status" value="1"/>
</dbReference>
<dbReference type="Gene3D" id="3.10.180.10">
    <property type="entry name" value="2,3-Dihydroxybiphenyl 1,2-Dioxygenase, domain 1"/>
    <property type="match status" value="1"/>
</dbReference>
<dbReference type="SUPFAM" id="SSF54593">
    <property type="entry name" value="Glyoxalase/Bleomycin resistance protein/Dihydroxybiphenyl dioxygenase"/>
    <property type="match status" value="1"/>
</dbReference>
<organism evidence="2 3">
    <name type="scientific">Heyndrickxia vini</name>
    <dbReference type="NCBI Taxonomy" id="1476025"/>
    <lineage>
        <taxon>Bacteria</taxon>
        <taxon>Bacillati</taxon>
        <taxon>Bacillota</taxon>
        <taxon>Bacilli</taxon>
        <taxon>Bacillales</taxon>
        <taxon>Bacillaceae</taxon>
        <taxon>Heyndrickxia</taxon>
    </lineage>
</organism>
<feature type="domain" description="VOC" evidence="1">
    <location>
        <begin position="9"/>
        <end position="125"/>
    </location>
</feature>
<dbReference type="Pfam" id="PF00903">
    <property type="entry name" value="Glyoxalase"/>
    <property type="match status" value="1"/>
</dbReference>
<gene>
    <name evidence="2" type="ORF">I5776_11225</name>
</gene>
<protein>
    <submittedName>
        <fullName evidence="2">VOC family protein</fullName>
    </submittedName>
</protein>
<dbReference type="InterPro" id="IPR037523">
    <property type="entry name" value="VOC_core"/>
</dbReference>
<accession>A0ABX7DXH2</accession>
<sequence>MNDIQTLRGLTTVSFWTDDLAAAKKWYAKLLGIEPYFERPGYVEFRLGDYQHELGLIDRTYAPNSAKTGPAGVIVYWHVDDVIGTFNKLMSMGAEEYEAPTERGKGFITASVVDPFGNILGIMYNQHYLDVLDSTKKA</sequence>
<dbReference type="InterPro" id="IPR052164">
    <property type="entry name" value="Anthracycline_SecMetBiosynth"/>
</dbReference>
<dbReference type="Proteomes" id="UP000595691">
    <property type="component" value="Chromosome"/>
</dbReference>
<dbReference type="InterPro" id="IPR029068">
    <property type="entry name" value="Glyas_Bleomycin-R_OHBP_Dase"/>
</dbReference>
<name>A0ABX7DXH2_9BACI</name>
<reference evidence="2 3" key="1">
    <citation type="submission" date="2020-11" db="EMBL/GenBank/DDBJ databases">
        <title>Taxonomic evaluation of the Bacillus sporothermodurans group of bacteria based on whole genome sequences.</title>
        <authorList>
            <person name="Fiedler G."/>
            <person name="Herbstmann A.-D."/>
            <person name="Doll E."/>
            <person name="Wenning M."/>
            <person name="Brinks E."/>
            <person name="Kabisch J."/>
            <person name="Breitenwieser F."/>
            <person name="Lappann M."/>
            <person name="Boehnlein C."/>
            <person name="Franz C."/>
        </authorList>
    </citation>
    <scope>NUCLEOTIDE SEQUENCE [LARGE SCALE GENOMIC DNA]</scope>
    <source>
        <strain evidence="2 3">JCM 19841</strain>
    </source>
</reference>
<dbReference type="InterPro" id="IPR004360">
    <property type="entry name" value="Glyas_Fos-R_dOase_dom"/>
</dbReference>
<evidence type="ECO:0000259" key="1">
    <source>
        <dbReference type="PROSITE" id="PS51819"/>
    </source>
</evidence>
<dbReference type="PANTHER" id="PTHR33993">
    <property type="entry name" value="GLYOXALASE-RELATED"/>
    <property type="match status" value="1"/>
</dbReference>
<evidence type="ECO:0000313" key="3">
    <source>
        <dbReference type="Proteomes" id="UP000595691"/>
    </source>
</evidence>
<dbReference type="RefSeq" id="WP_202776504.1">
    <property type="nucleotide sequence ID" value="NZ_CP065425.1"/>
</dbReference>
<dbReference type="EMBL" id="CP065425">
    <property type="protein sequence ID" value="QQZ07669.1"/>
    <property type="molecule type" value="Genomic_DNA"/>
</dbReference>
<proteinExistence type="predicted"/>